<dbReference type="RefSeq" id="YP_009276037.1">
    <property type="nucleotide sequence ID" value="NC_030934.1"/>
</dbReference>
<dbReference type="OrthoDB" id="18433at10239"/>
<evidence type="ECO:0000313" key="1">
    <source>
        <dbReference type="EMBL" id="AMR57355.1"/>
    </source>
</evidence>
<accession>A0A142IDQ0</accession>
<dbReference type="EMBL" id="KU130126">
    <property type="protein sequence ID" value="AMR57355.1"/>
    <property type="molecule type" value="Genomic_DNA"/>
</dbReference>
<name>A0A142IDQ0_9CAUD</name>
<sequence>MICRECGAEKPHTDFYESNKSRCKDCVKASVRLRRKENPAVQEYDRKRGNRQNLTDLRKYREANPKKYKAQTWVNNAVRDGRLVKAHNSQLCNSNFAIEGHHDDYDQPKVVRWLCSRCHSLWHTEHGEALNPF</sequence>
<organism evidence="1 2">
    <name type="scientific">Pseudomonas phage vB_PsyM_KIL1</name>
    <dbReference type="NCBI Taxonomy" id="1777065"/>
    <lineage>
        <taxon>Viruses</taxon>
        <taxon>Duplodnaviria</taxon>
        <taxon>Heunggongvirae</taxon>
        <taxon>Uroviricota</taxon>
        <taxon>Caudoviricetes</taxon>
        <taxon>Vandenendeviridae</taxon>
        <taxon>Gorskivirinae</taxon>
        <taxon>Flaumdravirus</taxon>
        <taxon>Flaumdravirus KIL4</taxon>
    </lineage>
</organism>
<proteinExistence type="predicted"/>
<reference evidence="1 2" key="1">
    <citation type="journal article" date="2016" name="Front. Microbiol.">
        <title>Characterization of Novel Bacteriophages for Biocontrol of Bacterial Blight in Leek Caused by Pseudomonas syringae pv. porri.</title>
        <authorList>
            <person name="Rombouts S."/>
            <person name="Lavigne R."/>
        </authorList>
    </citation>
    <scope>NUCLEOTIDE SEQUENCE [LARGE SCALE GENOMIC DNA]</scope>
</reference>
<gene>
    <name evidence="1" type="ORF">vB_PsyM_KIL1_0108</name>
</gene>
<protein>
    <submittedName>
        <fullName evidence="1">Uncharacterized protein</fullName>
    </submittedName>
</protein>
<keyword evidence="2" id="KW-1185">Reference proteome</keyword>
<dbReference type="Proteomes" id="UP000203989">
    <property type="component" value="Segment"/>
</dbReference>
<dbReference type="GeneID" id="28802501"/>
<dbReference type="KEGG" id="vg:28802501"/>
<evidence type="ECO:0000313" key="2">
    <source>
        <dbReference type="Proteomes" id="UP000203989"/>
    </source>
</evidence>